<keyword evidence="3 8" id="KW-0067">ATP-binding</keyword>
<name>A0A165Q636_9AGAM</name>
<evidence type="ECO:0000256" key="8">
    <source>
        <dbReference type="PROSITE-ProRule" id="PRU00782"/>
    </source>
</evidence>
<dbReference type="Proteomes" id="UP000076761">
    <property type="component" value="Unassembled WGS sequence"/>
</dbReference>
<protein>
    <recommendedName>
        <fullName evidence="15">Nonmuscle myosin heavy chain b</fullName>
    </recommendedName>
</protein>
<dbReference type="STRING" id="1314782.A0A165Q636"/>
<dbReference type="InterPro" id="IPR001609">
    <property type="entry name" value="Myosin_head_motor_dom-like"/>
</dbReference>
<evidence type="ECO:0000256" key="1">
    <source>
        <dbReference type="ARBA" id="ARBA00008314"/>
    </source>
</evidence>
<feature type="region of interest" description="Disordered" evidence="10">
    <location>
        <begin position="196"/>
        <end position="235"/>
    </location>
</feature>
<reference evidence="13 14" key="1">
    <citation type="journal article" date="2016" name="Mol. Biol. Evol.">
        <title>Comparative Genomics of Early-Diverging Mushroom-Forming Fungi Provides Insights into the Origins of Lignocellulose Decay Capabilities.</title>
        <authorList>
            <person name="Nagy L.G."/>
            <person name="Riley R."/>
            <person name="Tritt A."/>
            <person name="Adam C."/>
            <person name="Daum C."/>
            <person name="Floudas D."/>
            <person name="Sun H."/>
            <person name="Yadav J.S."/>
            <person name="Pangilinan J."/>
            <person name="Larsson K.H."/>
            <person name="Matsuura K."/>
            <person name="Barry K."/>
            <person name="Labutti K."/>
            <person name="Kuo R."/>
            <person name="Ohm R.A."/>
            <person name="Bhattacharya S.S."/>
            <person name="Shirouzu T."/>
            <person name="Yoshinaga Y."/>
            <person name="Martin F.M."/>
            <person name="Grigoriev I.V."/>
            <person name="Hibbett D.S."/>
        </authorList>
    </citation>
    <scope>NUCLEOTIDE SEQUENCE [LARGE SCALE GENOMIC DNA]</scope>
    <source>
        <strain evidence="13 14">HHB14362 ss-1</strain>
    </source>
</reference>
<dbReference type="PANTHER" id="PTHR13140">
    <property type="entry name" value="MYOSIN"/>
    <property type="match status" value="1"/>
</dbReference>
<evidence type="ECO:0000259" key="12">
    <source>
        <dbReference type="PROSITE" id="PS51844"/>
    </source>
</evidence>
<dbReference type="InterPro" id="IPR004009">
    <property type="entry name" value="SH3_Myosin"/>
</dbReference>
<gene>
    <name evidence="13" type="ORF">NEOLEDRAFT_1150402</name>
</gene>
<dbReference type="InParanoid" id="A0A165Q636"/>
<dbReference type="SUPFAM" id="SSF50084">
    <property type="entry name" value="Myosin S1 fragment, N-terminal domain"/>
    <property type="match status" value="1"/>
</dbReference>
<evidence type="ECO:0000259" key="11">
    <source>
        <dbReference type="PROSITE" id="PS51456"/>
    </source>
</evidence>
<evidence type="ECO:0000256" key="10">
    <source>
        <dbReference type="SAM" id="MobiDB-lite"/>
    </source>
</evidence>
<evidence type="ECO:0000313" key="14">
    <source>
        <dbReference type="Proteomes" id="UP000076761"/>
    </source>
</evidence>
<evidence type="ECO:0000256" key="4">
    <source>
        <dbReference type="ARBA" id="ARBA00023054"/>
    </source>
</evidence>
<dbReference type="GO" id="GO:0051015">
    <property type="term" value="F:actin filament binding"/>
    <property type="evidence" value="ECO:0007669"/>
    <property type="project" value="InterPro"/>
</dbReference>
<dbReference type="InterPro" id="IPR008989">
    <property type="entry name" value="Myosin_S1_N"/>
</dbReference>
<dbReference type="InterPro" id="IPR036961">
    <property type="entry name" value="Kinesin_motor_dom_sf"/>
</dbReference>
<keyword evidence="6 8" id="KW-0505">Motor protein</keyword>
<feature type="region of interest" description="Disordered" evidence="10">
    <location>
        <begin position="2296"/>
        <end position="2319"/>
    </location>
</feature>
<dbReference type="SUPFAM" id="SSF52540">
    <property type="entry name" value="P-loop containing nucleoside triphosphate hydrolases"/>
    <property type="match status" value="1"/>
</dbReference>
<accession>A0A165Q636</accession>
<dbReference type="FunFam" id="1.10.10.820:FF:000001">
    <property type="entry name" value="Myosin heavy chain"/>
    <property type="match status" value="1"/>
</dbReference>
<dbReference type="GO" id="GO:0000146">
    <property type="term" value="F:microfilament motor activity"/>
    <property type="evidence" value="ECO:0007669"/>
    <property type="project" value="TreeGrafter"/>
</dbReference>
<keyword evidence="4 9" id="KW-0175">Coiled coil</keyword>
<dbReference type="GO" id="GO:0007015">
    <property type="term" value="P:actin filament organization"/>
    <property type="evidence" value="ECO:0007669"/>
    <property type="project" value="TreeGrafter"/>
</dbReference>
<feature type="domain" description="Myosin motor" evidence="11">
    <location>
        <begin position="77"/>
        <end position="821"/>
    </location>
</feature>
<dbReference type="CDD" id="cd01377">
    <property type="entry name" value="MYSc_class_II"/>
    <property type="match status" value="1"/>
</dbReference>
<feature type="binding site" evidence="8">
    <location>
        <begin position="170"/>
        <end position="177"/>
    </location>
    <ligand>
        <name>ATP</name>
        <dbReference type="ChEBI" id="CHEBI:30616"/>
    </ligand>
</feature>
<feature type="region of interest" description="Disordered" evidence="10">
    <location>
        <begin position="2203"/>
        <end position="2229"/>
    </location>
</feature>
<sequence length="2319" mass="265424">MPAPRLSQSAEAARAAALQAEFNEKKWVWVPDEKEGYLAGWVVNEQEDMGQIVMASGGEIRQVPLYALSKMNPPKFDRVDDIADLTFLNEASVVHNLRLRYGSGAIYTYSGLFLVAINPYQSLPLYTDAIIQQYRGKRKDENPPHIFGIAERAWISMGEERENQSILITGESGAGKTESTKKVIQYLAAIATDAHLPTPSHSQSSSLSSGNSFGPAVPPNGLPRSSSFKNKPGSGSQILNSKGRLGLLERQILQANPILEAFGNAQTQRNNNSSRFGKFIRISFSPDGSIAGANIDWYLLEKSRVVSRSEAERSFHVFYQLLEAGGLLKDKLLLDGGAEDYEYLNKSRREVDGVNDVEEWKQLQAAFDVVGFSPVEQFDLFRIVAAILHIGNITITSTRADDAVLPDPAQAERVCHLLGIPVAEFTRAVLRPRVLAGREWVTQARTKQQALDELAALCKTLYEKSFGNLVERINKALDRPSSKSTFIGVLDIAGFEIFEVNGYEQLLINYTNEKLQQFFNHHMFVLEQEEYARESIEWDYVNFGLDLQPTIDLIEASGGTIGILSCLDEECIMPKATDVTFTHKLHSLWSGEPEEEEPHPGRFKYEPARFEQGFLIQHYAGKVEYRTDGWLDKNKDPLNDNLTRVLAASSEKYVAGLFSDYVDLSALPIGGQHALTLGKKRTLKKGAFRTVAQRHKEQLSSLMMQLHATQPHFVRCIVPNNNKKPARIDVPLVLDQLRCNGVLEGIRIARLGYPNRLPFLEFRQRYEVLTPGIIPPGYMDGRKACLRMVDALELDKSIYKIGTSKIFFKAGVLAELEERRDALLYDIFSRLQAVSRKWTARRQMKKILNRAVAIRVIQRNARVYGELREWPWWQLYTKVRPLLAATRNDEELRKKELELALAKEKAERDEQERKALENLRLSLQQEKQKVEVALEAERALGLDKDALLERSKNREAQLEEEVAALQHDLDTLDSQLDRALKIQRESEEKHEALKQAFDQAAEHLVRLESEQKEWTVAEADLVEQLTIAHDEIDVLRHERDQLAKDSEELERSLVQGQEDLARLRERSETALTELEEKLATETRHRDLARGKSEEIEQESRQAREQLTELTRTVTEYSNLITKKDEEIALLLQDLDATREERSQSAKRILELQGQIDTLSAELQSQKDDQSRDALSRQQLQVELDELRSLVEAKVSEETQRVEVEKNKEEELGRLRDHVAKLREDLTDARKIAVEGQNKLRVELDNSVREHLVLLDTHRVLVDKSQANAAQLKTAEAALADMEKSRRSLESELQSLRSRQIDSDAAQARHQDFEDTVLQLERDKSSQDRQLESTRKELEVESARRAKLEKSVSTQKAEIAQLKDRNIKLDRELNKALTDLKAREWEVKQLESRQDKTIVEHVHVLEEAKRVTDRQLAEAQLELQKNHTYIKSLEKTRSTLKGEAEDLARVTELERVELKSKERAAKLQEEKATRALAEVDKERRARETTELQVRRLQSELQDTRNRADDLQHQLVTVQRSKDNLESELIRLADETVAPNSMAKMQRQYEAQITELEHKLEEAQTFDASSAKIKGYIDRHHADIRRLIMESDPRDESFRSRILQELQSADDELRREIFDRSARQRGARSSDVRSYSNVSPKKRTSNGAPMVPVSTGEGHRAPDKQINALRQHVQVLELRIAVSDRVRQHLESSLRELTADLESSDGSVESLQQYKARLARENARLAELLREESEARQSAETAQIDNVQALWTKFQTTISQERESYDRLEESRKALMVQQRAAQVELEDCRRQIEELVQSKKQLQGEIAGLNDRVAEEVQTKQAESGRRRQLEMQLKELEMSSDASGGLIAELKEAVELYKSKADAHRAKLDEAEIIKAKALQAESFARRSLAELERSSADAVAERKAFEGRLQSAEERIRELEAILEDEGRESYDLDLLRQRLAEEMDDERKQYQKDLADRDFATDQTRKKYQTELAQLSEELQGQRDSMSRLREENRRLRSDYDELQLRYDDEVYSGGAWKKEKERLETKIGDLTKAYEVATAAQSEQQSQIVALHSQVRELRGVLNDAEADRVLLQKARRALQAELDAIKLDSMDTGKMSSDTEMQRMQLAKQDLERALEEQQDRAGMAFERMKKAEAHANECQMELGKVRVENSELDKRNAALEKQTKELNVRIVDLETRSLASSPRPPTTSRRLESRIEELTSQLSQSSKDKSETLRLQRTADKTARDAKYQLAELERQRERLEEENQAYESKLASLRQVMDELQTSESNLQLAKRRAEREAADYKQKTLSLEREVDRLRNRLDRPSAVLPGGSPRR</sequence>
<dbReference type="PRINTS" id="PR00193">
    <property type="entry name" value="MYOSINHEAVY"/>
</dbReference>
<dbReference type="Gene3D" id="3.40.850.10">
    <property type="entry name" value="Kinesin motor domain"/>
    <property type="match status" value="1"/>
</dbReference>
<dbReference type="Gene3D" id="4.10.270.10">
    <property type="entry name" value="Myosin, subunit A"/>
    <property type="match status" value="1"/>
</dbReference>
<dbReference type="GO" id="GO:0016020">
    <property type="term" value="C:membrane"/>
    <property type="evidence" value="ECO:0007669"/>
    <property type="project" value="TreeGrafter"/>
</dbReference>
<dbReference type="EMBL" id="KV425601">
    <property type="protein sequence ID" value="KZT21976.1"/>
    <property type="molecule type" value="Genomic_DNA"/>
</dbReference>
<dbReference type="Gene3D" id="1.20.120.720">
    <property type="entry name" value="Myosin VI head, motor domain, U50 subdomain"/>
    <property type="match status" value="1"/>
</dbReference>
<dbReference type="Gene3D" id="1.10.10.820">
    <property type="match status" value="1"/>
</dbReference>
<dbReference type="FunFam" id="3.40.850.10:FF:000101">
    <property type="entry name" value="Slow myosin heavy chain 2"/>
    <property type="match status" value="1"/>
</dbReference>
<feature type="compositionally biased region" description="Polar residues" evidence="10">
    <location>
        <begin position="223"/>
        <end position="235"/>
    </location>
</feature>
<feature type="compositionally biased region" description="Basic and acidic residues" evidence="10">
    <location>
        <begin position="2296"/>
        <end position="2307"/>
    </location>
</feature>
<evidence type="ECO:0000256" key="3">
    <source>
        <dbReference type="ARBA" id="ARBA00022840"/>
    </source>
</evidence>
<keyword evidence="2 8" id="KW-0547">Nucleotide-binding</keyword>
<evidence type="ECO:0000256" key="2">
    <source>
        <dbReference type="ARBA" id="ARBA00022741"/>
    </source>
</evidence>
<dbReference type="SMART" id="SM00242">
    <property type="entry name" value="MYSc"/>
    <property type="match status" value="1"/>
</dbReference>
<feature type="coiled-coil region" evidence="9">
    <location>
        <begin position="1271"/>
        <end position="1564"/>
    </location>
</feature>
<comment type="similarity">
    <text evidence="1 8">Belongs to the TRAFAC class myosin-kinesin ATPase superfamily. Myosin family.</text>
</comment>
<dbReference type="GO" id="GO:0005737">
    <property type="term" value="C:cytoplasm"/>
    <property type="evidence" value="ECO:0007669"/>
    <property type="project" value="TreeGrafter"/>
</dbReference>
<dbReference type="Gene3D" id="1.20.58.530">
    <property type="match status" value="1"/>
</dbReference>
<feature type="region of interest" description="Disordered" evidence="10">
    <location>
        <begin position="1618"/>
        <end position="1659"/>
    </location>
</feature>
<feature type="compositionally biased region" description="Basic and acidic residues" evidence="10">
    <location>
        <begin position="2211"/>
        <end position="2229"/>
    </location>
</feature>
<dbReference type="InterPro" id="IPR027417">
    <property type="entry name" value="P-loop_NTPase"/>
</dbReference>
<dbReference type="PANTHER" id="PTHR13140:SF857">
    <property type="entry name" value="MYOSIN-11"/>
    <property type="match status" value="1"/>
</dbReference>
<feature type="region of interest" description="Disordered" evidence="10">
    <location>
        <begin position="1082"/>
        <end position="1104"/>
    </location>
</feature>
<feature type="region of interest" description="Actin-binding" evidence="8">
    <location>
        <begin position="699"/>
        <end position="721"/>
    </location>
</feature>
<evidence type="ECO:0008006" key="15">
    <source>
        <dbReference type="Google" id="ProtNLM"/>
    </source>
</evidence>
<evidence type="ECO:0000313" key="13">
    <source>
        <dbReference type="EMBL" id="KZT21976.1"/>
    </source>
</evidence>
<dbReference type="Pfam" id="PF00063">
    <property type="entry name" value="Myosin_head"/>
    <property type="match status" value="1"/>
</dbReference>
<keyword evidence="7 8" id="KW-0009">Actin-binding</keyword>
<evidence type="ECO:0000256" key="9">
    <source>
        <dbReference type="SAM" id="Coils"/>
    </source>
</evidence>
<dbReference type="Pfam" id="PF02736">
    <property type="entry name" value="Myosin_N"/>
    <property type="match status" value="1"/>
</dbReference>
<evidence type="ECO:0000256" key="5">
    <source>
        <dbReference type="ARBA" id="ARBA00023123"/>
    </source>
</evidence>
<keyword evidence="14" id="KW-1185">Reference proteome</keyword>
<dbReference type="PROSITE" id="PS51456">
    <property type="entry name" value="MYOSIN_MOTOR"/>
    <property type="match status" value="1"/>
</dbReference>
<feature type="domain" description="Myosin N-terminal SH3-like" evidence="12">
    <location>
        <begin position="23"/>
        <end position="73"/>
    </location>
</feature>
<dbReference type="GO" id="GO:0005524">
    <property type="term" value="F:ATP binding"/>
    <property type="evidence" value="ECO:0007669"/>
    <property type="project" value="UniProtKB-UniRule"/>
</dbReference>
<dbReference type="PROSITE" id="PS51844">
    <property type="entry name" value="SH3_LIKE"/>
    <property type="match status" value="1"/>
</dbReference>
<dbReference type="FunCoup" id="A0A165Q636">
    <property type="interactions" value="64"/>
</dbReference>
<evidence type="ECO:0000256" key="7">
    <source>
        <dbReference type="ARBA" id="ARBA00023203"/>
    </source>
</evidence>
<feature type="coiled-coil region" evidence="9">
    <location>
        <begin position="1706"/>
        <end position="1867"/>
    </location>
</feature>
<dbReference type="Gene3D" id="2.30.30.360">
    <property type="entry name" value="Myosin S1 fragment, N-terminal"/>
    <property type="match status" value="1"/>
</dbReference>
<dbReference type="GO" id="GO:0016459">
    <property type="term" value="C:myosin complex"/>
    <property type="evidence" value="ECO:0007669"/>
    <property type="project" value="UniProtKB-KW"/>
</dbReference>
<keyword evidence="5 8" id="KW-0518">Myosin</keyword>
<dbReference type="SUPFAM" id="SSF90257">
    <property type="entry name" value="Myosin rod fragments"/>
    <property type="match status" value="2"/>
</dbReference>
<proteinExistence type="inferred from homology"/>
<dbReference type="Gene3D" id="3.30.70.1590">
    <property type="match status" value="1"/>
</dbReference>
<dbReference type="OrthoDB" id="6108017at2759"/>
<evidence type="ECO:0000256" key="6">
    <source>
        <dbReference type="ARBA" id="ARBA00023175"/>
    </source>
</evidence>
<feature type="compositionally biased region" description="Low complexity" evidence="10">
    <location>
        <begin position="200"/>
        <end position="212"/>
    </location>
</feature>
<organism evidence="13 14">
    <name type="scientific">Neolentinus lepideus HHB14362 ss-1</name>
    <dbReference type="NCBI Taxonomy" id="1314782"/>
    <lineage>
        <taxon>Eukaryota</taxon>
        <taxon>Fungi</taxon>
        <taxon>Dikarya</taxon>
        <taxon>Basidiomycota</taxon>
        <taxon>Agaricomycotina</taxon>
        <taxon>Agaricomycetes</taxon>
        <taxon>Gloeophyllales</taxon>
        <taxon>Gloeophyllaceae</taxon>
        <taxon>Neolentinus</taxon>
    </lineage>
</organism>